<sequence>MDTTQCMPAYRYWVKIELPVLAVENIDDEFCKLYGAINYSAQWQKETWNQVSSK</sequence>
<reference evidence="1 2" key="1">
    <citation type="submission" date="2021-06" db="EMBL/GenBank/DDBJ databases">
        <authorList>
            <person name="Kallberg Y."/>
            <person name="Tangrot J."/>
            <person name="Rosling A."/>
        </authorList>
    </citation>
    <scope>NUCLEOTIDE SEQUENCE [LARGE SCALE GENOMIC DNA]</scope>
    <source>
        <strain evidence="1 2">120-4 pot B 10/14</strain>
    </source>
</reference>
<name>A0ABM8W394_GIGMA</name>
<gene>
    <name evidence="1" type="ORF">GMARGA_LOCUS2809</name>
</gene>
<dbReference type="Proteomes" id="UP000789901">
    <property type="component" value="Unassembled WGS sequence"/>
</dbReference>
<accession>A0ABM8W394</accession>
<evidence type="ECO:0000313" key="1">
    <source>
        <dbReference type="EMBL" id="CAG8513660.1"/>
    </source>
</evidence>
<proteinExistence type="predicted"/>
<evidence type="ECO:0000313" key="2">
    <source>
        <dbReference type="Proteomes" id="UP000789901"/>
    </source>
</evidence>
<organism evidence="1 2">
    <name type="scientific">Gigaspora margarita</name>
    <dbReference type="NCBI Taxonomy" id="4874"/>
    <lineage>
        <taxon>Eukaryota</taxon>
        <taxon>Fungi</taxon>
        <taxon>Fungi incertae sedis</taxon>
        <taxon>Mucoromycota</taxon>
        <taxon>Glomeromycotina</taxon>
        <taxon>Glomeromycetes</taxon>
        <taxon>Diversisporales</taxon>
        <taxon>Gigasporaceae</taxon>
        <taxon>Gigaspora</taxon>
    </lineage>
</organism>
<protein>
    <submittedName>
        <fullName evidence="1">6211_t:CDS:1</fullName>
    </submittedName>
</protein>
<comment type="caution">
    <text evidence="1">The sequence shown here is derived from an EMBL/GenBank/DDBJ whole genome shotgun (WGS) entry which is preliminary data.</text>
</comment>
<keyword evidence="2" id="KW-1185">Reference proteome</keyword>
<dbReference type="EMBL" id="CAJVQB010000927">
    <property type="protein sequence ID" value="CAG8513660.1"/>
    <property type="molecule type" value="Genomic_DNA"/>
</dbReference>